<evidence type="ECO:0000313" key="5">
    <source>
        <dbReference type="EMBL" id="PXZ05060.1"/>
    </source>
</evidence>
<dbReference type="OrthoDB" id="9799812at2"/>
<name>A0A2V4DW87_9GAMM</name>
<organism evidence="5 6">
    <name type="scientific">Gilliamella apicola</name>
    <dbReference type="NCBI Taxonomy" id="1196095"/>
    <lineage>
        <taxon>Bacteria</taxon>
        <taxon>Pseudomonadati</taxon>
        <taxon>Pseudomonadota</taxon>
        <taxon>Gammaproteobacteria</taxon>
        <taxon>Orbales</taxon>
        <taxon>Orbaceae</taxon>
        <taxon>Gilliamella</taxon>
    </lineage>
</organism>
<evidence type="ECO:0000259" key="4">
    <source>
        <dbReference type="SMART" id="SM00895"/>
    </source>
</evidence>
<dbReference type="InterPro" id="IPR036390">
    <property type="entry name" value="WH_DNA-bd_sf"/>
</dbReference>
<comment type="caution">
    <text evidence="5">The sequence shown here is derived from an EMBL/GenBank/DDBJ whole genome shotgun (WGS) entry which is preliminary data.</text>
</comment>
<gene>
    <name evidence="5" type="ORF">DKK70_13100</name>
</gene>
<dbReference type="AlphaFoldDB" id="A0A2V4DW87"/>
<dbReference type="PANTHER" id="PTHR43537:SF51">
    <property type="entry name" value="HTH-TYPE TRANSCRIPTIONAL REGULATOR LGOR-RELATED"/>
    <property type="match status" value="1"/>
</dbReference>
<dbReference type="Proteomes" id="UP000247932">
    <property type="component" value="Unassembled WGS sequence"/>
</dbReference>
<keyword evidence="3" id="KW-0804">Transcription</keyword>
<dbReference type="InterPro" id="IPR036388">
    <property type="entry name" value="WH-like_DNA-bd_sf"/>
</dbReference>
<reference evidence="5 6" key="1">
    <citation type="submission" date="2018-05" db="EMBL/GenBank/DDBJ databases">
        <title>Reference genomes for bee gut microbiota database.</title>
        <authorList>
            <person name="Ellegaard K.M."/>
        </authorList>
    </citation>
    <scope>NUCLEOTIDE SEQUENCE [LARGE SCALE GENOMIC DNA]</scope>
    <source>
        <strain evidence="5 6">ESL0182</strain>
    </source>
</reference>
<dbReference type="EMBL" id="QGLR01000014">
    <property type="protein sequence ID" value="PXZ05060.1"/>
    <property type="molecule type" value="Genomic_DNA"/>
</dbReference>
<proteinExistence type="predicted"/>
<evidence type="ECO:0000256" key="2">
    <source>
        <dbReference type="ARBA" id="ARBA00023125"/>
    </source>
</evidence>
<dbReference type="Pfam" id="PF07729">
    <property type="entry name" value="FCD"/>
    <property type="match status" value="1"/>
</dbReference>
<evidence type="ECO:0000256" key="1">
    <source>
        <dbReference type="ARBA" id="ARBA00023015"/>
    </source>
</evidence>
<feature type="domain" description="GntR C-terminal" evidence="4">
    <location>
        <begin position="159"/>
        <end position="287"/>
    </location>
</feature>
<keyword evidence="2" id="KW-0238">DNA-binding</keyword>
<dbReference type="STRING" id="1196095.GAPWK_2253"/>
<dbReference type="PANTHER" id="PTHR43537">
    <property type="entry name" value="TRANSCRIPTIONAL REGULATOR, GNTR FAMILY"/>
    <property type="match status" value="1"/>
</dbReference>
<dbReference type="Gene3D" id="1.20.120.530">
    <property type="entry name" value="GntR ligand-binding domain-like"/>
    <property type="match status" value="1"/>
</dbReference>
<evidence type="ECO:0000313" key="6">
    <source>
        <dbReference type="Proteomes" id="UP000247932"/>
    </source>
</evidence>
<dbReference type="RefSeq" id="WP_110434414.1">
    <property type="nucleotide sequence ID" value="NZ_QGLR01000014.1"/>
</dbReference>
<dbReference type="GO" id="GO:0003677">
    <property type="term" value="F:DNA binding"/>
    <property type="evidence" value="ECO:0007669"/>
    <property type="project" value="UniProtKB-KW"/>
</dbReference>
<dbReference type="InterPro" id="IPR011711">
    <property type="entry name" value="GntR_C"/>
</dbReference>
<keyword evidence="1" id="KW-0805">Transcription regulation</keyword>
<protein>
    <submittedName>
        <fullName evidence="5">GntR family transcriptional regulator</fullName>
    </submittedName>
</protein>
<dbReference type="SMART" id="SM00895">
    <property type="entry name" value="FCD"/>
    <property type="match status" value="1"/>
</dbReference>
<dbReference type="InterPro" id="IPR008920">
    <property type="entry name" value="TF_FadR/GntR_C"/>
</dbReference>
<dbReference type="GO" id="GO:0003700">
    <property type="term" value="F:DNA-binding transcription factor activity"/>
    <property type="evidence" value="ECO:0007669"/>
    <property type="project" value="InterPro"/>
</dbReference>
<dbReference type="SUPFAM" id="SSF46785">
    <property type="entry name" value="Winged helix' DNA-binding domain"/>
    <property type="match status" value="2"/>
</dbReference>
<evidence type="ECO:0000256" key="3">
    <source>
        <dbReference type="ARBA" id="ARBA00023163"/>
    </source>
</evidence>
<dbReference type="SUPFAM" id="SSF48008">
    <property type="entry name" value="GntR ligand-binding domain-like"/>
    <property type="match status" value="1"/>
</dbReference>
<accession>A0A2V4DW87</accession>
<dbReference type="InterPro" id="IPR000524">
    <property type="entry name" value="Tscrpt_reg_HTH_GntR"/>
</dbReference>
<keyword evidence="6" id="KW-1185">Reference proteome</keyword>
<sequence length="305" mass="35762">MGRSKTLRQNTINQFIDCINNKILSFPLPSISILADAFNVSRTTIRAVLDYLCQAGILVFEEGEYRQLRQPTSEDKIACVFEKRNIQDKKFEHYFYHLINSKKILPGDNFNEIQLAKDTNVSPFVVREFLLRFLHYGLIDNVKKGEWKLETFANDYAEKLYEFRCILEVFALKTFMAQPDDHINWIKAKELLERHKQLQTNIQHEYRLFSTLDRDFHELILSCNNNPFFMQSFDLISVIFHFHYQWDSSDLKQRNSIAVSEHIAVLTAILQKNEQAATTALCRHLNTAKKSMQESIGRTSAIKNR</sequence>
<dbReference type="PRINTS" id="PR00035">
    <property type="entry name" value="HTHGNTR"/>
</dbReference>
<dbReference type="Gene3D" id="1.10.10.10">
    <property type="entry name" value="Winged helix-like DNA-binding domain superfamily/Winged helix DNA-binding domain"/>
    <property type="match status" value="1"/>
</dbReference>